<dbReference type="PANTHER" id="PTHR10218">
    <property type="entry name" value="GTP-BINDING PROTEIN ALPHA SUBUNIT"/>
    <property type="match status" value="1"/>
</dbReference>
<keyword evidence="4 9" id="KW-0547">Nucleotide-binding</keyword>
<keyword evidence="3 10" id="KW-0479">Metal-binding</keyword>
<evidence type="ECO:0000313" key="12">
    <source>
        <dbReference type="Proteomes" id="UP000230423"/>
    </source>
</evidence>
<protein>
    <submittedName>
        <fullName evidence="11">G-protein alpha subunit</fullName>
    </submittedName>
</protein>
<dbReference type="GO" id="GO:0007188">
    <property type="term" value="P:adenylate cyclase-modulating G protein-coupled receptor signaling pathway"/>
    <property type="evidence" value="ECO:0007669"/>
    <property type="project" value="TreeGrafter"/>
</dbReference>
<dbReference type="Proteomes" id="UP000230423">
    <property type="component" value="Unassembled WGS sequence"/>
</dbReference>
<dbReference type="GO" id="GO:0003924">
    <property type="term" value="F:GTPase activity"/>
    <property type="evidence" value="ECO:0007669"/>
    <property type="project" value="InterPro"/>
</dbReference>
<organism evidence="11 12">
    <name type="scientific">Teladorsagia circumcincta</name>
    <name type="common">Brown stomach worm</name>
    <name type="synonym">Ostertagia circumcincta</name>
    <dbReference type="NCBI Taxonomy" id="45464"/>
    <lineage>
        <taxon>Eukaryota</taxon>
        <taxon>Metazoa</taxon>
        <taxon>Ecdysozoa</taxon>
        <taxon>Nematoda</taxon>
        <taxon>Chromadorea</taxon>
        <taxon>Rhabditida</taxon>
        <taxon>Rhabditina</taxon>
        <taxon>Rhabditomorpha</taxon>
        <taxon>Strongyloidea</taxon>
        <taxon>Trichostrongylidae</taxon>
        <taxon>Teladorsagia</taxon>
    </lineage>
</organism>
<evidence type="ECO:0000256" key="1">
    <source>
        <dbReference type="ARBA" id="ARBA00011356"/>
    </source>
</evidence>
<keyword evidence="10" id="KW-0460">Magnesium</keyword>
<keyword evidence="5 9" id="KW-0342">GTP-binding</keyword>
<dbReference type="CDD" id="cd00066">
    <property type="entry name" value="G-alpha"/>
    <property type="match status" value="1"/>
</dbReference>
<reference evidence="11 12" key="1">
    <citation type="submission" date="2015-09" db="EMBL/GenBank/DDBJ databases">
        <title>Draft genome of the parasitic nematode Teladorsagia circumcincta isolate WARC Sus (inbred).</title>
        <authorList>
            <person name="Mitreva M."/>
        </authorList>
    </citation>
    <scope>NUCLEOTIDE SEQUENCE [LARGE SCALE GENOMIC DNA]</scope>
    <source>
        <strain evidence="11 12">S</strain>
    </source>
</reference>
<dbReference type="PANTHER" id="PTHR10218:SF302">
    <property type="entry name" value="GUANINE NUCLEOTIDE-BINDING PROTEIN ALPHA-5 SUBUNIT"/>
    <property type="match status" value="1"/>
</dbReference>
<dbReference type="InterPro" id="IPR001019">
    <property type="entry name" value="Gprotein_alpha_su"/>
</dbReference>
<keyword evidence="12" id="KW-1185">Reference proteome</keyword>
<evidence type="ECO:0000313" key="11">
    <source>
        <dbReference type="EMBL" id="PIO68513.1"/>
    </source>
</evidence>
<comment type="subunit">
    <text evidence="1">G proteins are composed of 3 units; alpha, beta and gamma. The alpha chain contains the guanine nucleotide binding site.</text>
</comment>
<evidence type="ECO:0000256" key="10">
    <source>
        <dbReference type="PIRSR" id="PIRSR601019-2"/>
    </source>
</evidence>
<evidence type="ECO:0000256" key="2">
    <source>
        <dbReference type="ARBA" id="ARBA00022707"/>
    </source>
</evidence>
<dbReference type="GO" id="GO:0046872">
    <property type="term" value="F:metal ion binding"/>
    <property type="evidence" value="ECO:0007669"/>
    <property type="project" value="UniProtKB-KW"/>
</dbReference>
<dbReference type="PROSITE" id="PS51882">
    <property type="entry name" value="G_ALPHA"/>
    <property type="match status" value="1"/>
</dbReference>
<dbReference type="GO" id="GO:0005525">
    <property type="term" value="F:GTP binding"/>
    <property type="evidence" value="ECO:0007669"/>
    <property type="project" value="UniProtKB-KW"/>
</dbReference>
<keyword evidence="2" id="KW-0519">Myristate</keyword>
<dbReference type="OrthoDB" id="5817230at2759"/>
<proteinExistence type="predicted"/>
<evidence type="ECO:0000256" key="9">
    <source>
        <dbReference type="PIRSR" id="PIRSR601019-1"/>
    </source>
</evidence>
<feature type="binding site" evidence="10">
    <location>
        <position position="49"/>
    </location>
    <ligand>
        <name>Mg(2+)</name>
        <dbReference type="ChEBI" id="CHEBI:18420"/>
    </ligand>
</feature>
<dbReference type="SMART" id="SM00275">
    <property type="entry name" value="G_alpha"/>
    <property type="match status" value="1"/>
</dbReference>
<dbReference type="SUPFAM" id="SSF52540">
    <property type="entry name" value="P-loop containing nucleoside triphosphate hydrolases"/>
    <property type="match status" value="1"/>
</dbReference>
<dbReference type="GO" id="GO:0005737">
    <property type="term" value="C:cytoplasm"/>
    <property type="evidence" value="ECO:0007669"/>
    <property type="project" value="TreeGrafter"/>
</dbReference>
<keyword evidence="8" id="KW-0449">Lipoprotein</keyword>
<evidence type="ECO:0000256" key="5">
    <source>
        <dbReference type="ARBA" id="ARBA00023134"/>
    </source>
</evidence>
<dbReference type="AlphaFoldDB" id="A0A2G9UED2"/>
<evidence type="ECO:0000256" key="3">
    <source>
        <dbReference type="ARBA" id="ARBA00022723"/>
    </source>
</evidence>
<evidence type="ECO:0000256" key="4">
    <source>
        <dbReference type="ARBA" id="ARBA00022741"/>
    </source>
</evidence>
<dbReference type="GO" id="GO:0005834">
    <property type="term" value="C:heterotrimeric G-protein complex"/>
    <property type="evidence" value="ECO:0007669"/>
    <property type="project" value="TreeGrafter"/>
</dbReference>
<keyword evidence="6" id="KW-0564">Palmitate</keyword>
<sequence>MGSGLCGLLKGNGDEAKSRQIDSELRKDHVSERKRMKILLLGSADSGKSTIVKQMRLIHSEGFNETEAIDAIFVIRKNIVDAFHALAVGIEQTSSDIPDKEKGVVEQFSQHSNELEIVEEEEELQLLKHFSLIDVGGQRTERRKWIHFFEDVTAVMFVSSLSSYDQIMEEDMAAVQVTASGIPPRQDVTRVTAASKHEPKNRLLDSIDLFHEIVMNQYLQSCSFILFLNKVDLFKAKLSHSKLADFFKTYAGNNDFESAAEFIQGFFTKAPVPSSIKMYVHYTEATDTQQIDFVFAAACDIILQLNLTRAGMQ</sequence>
<keyword evidence="7" id="KW-0807">Transducer</keyword>
<feature type="binding site" evidence="9">
    <location>
        <begin position="134"/>
        <end position="138"/>
    </location>
    <ligand>
        <name>GTP</name>
        <dbReference type="ChEBI" id="CHEBI:37565"/>
    </ligand>
</feature>
<feature type="binding site" evidence="9">
    <location>
        <position position="285"/>
    </location>
    <ligand>
        <name>GTP</name>
        <dbReference type="ChEBI" id="CHEBI:37565"/>
    </ligand>
</feature>
<evidence type="ECO:0000256" key="8">
    <source>
        <dbReference type="ARBA" id="ARBA00023288"/>
    </source>
</evidence>
<dbReference type="EMBL" id="KZ347070">
    <property type="protein sequence ID" value="PIO68513.1"/>
    <property type="molecule type" value="Genomic_DNA"/>
</dbReference>
<dbReference type="GO" id="GO:0001664">
    <property type="term" value="F:G protein-coupled receptor binding"/>
    <property type="evidence" value="ECO:0007669"/>
    <property type="project" value="TreeGrafter"/>
</dbReference>
<dbReference type="Pfam" id="PF00503">
    <property type="entry name" value="G-alpha"/>
    <property type="match status" value="2"/>
</dbReference>
<feature type="binding site" evidence="9">
    <location>
        <begin position="229"/>
        <end position="232"/>
    </location>
    <ligand>
        <name>GTP</name>
        <dbReference type="ChEBI" id="CHEBI:37565"/>
    </ligand>
</feature>
<gene>
    <name evidence="11" type="ORF">TELCIR_09699</name>
</gene>
<dbReference type="Gene3D" id="3.40.50.300">
    <property type="entry name" value="P-loop containing nucleotide triphosphate hydrolases"/>
    <property type="match status" value="1"/>
</dbReference>
<name>A0A2G9UED2_TELCI</name>
<evidence type="ECO:0000256" key="6">
    <source>
        <dbReference type="ARBA" id="ARBA00023139"/>
    </source>
</evidence>
<dbReference type="PRINTS" id="PR00318">
    <property type="entry name" value="GPROTEINA"/>
</dbReference>
<accession>A0A2G9UED2</accession>
<dbReference type="InterPro" id="IPR027417">
    <property type="entry name" value="P-loop_NTPase"/>
</dbReference>
<dbReference type="GO" id="GO:0031683">
    <property type="term" value="F:G-protein beta/gamma-subunit complex binding"/>
    <property type="evidence" value="ECO:0007669"/>
    <property type="project" value="InterPro"/>
</dbReference>
<evidence type="ECO:0000256" key="7">
    <source>
        <dbReference type="ARBA" id="ARBA00023224"/>
    </source>
</evidence>
<dbReference type="FunFam" id="3.40.50.300:FF:000692">
    <property type="entry name" value="Guanine nucleotide-binding protein subunit alpha"/>
    <property type="match status" value="1"/>
</dbReference>